<dbReference type="AlphaFoldDB" id="A0A6I3S1S9"/>
<accession>A0A6I3S1S9</accession>
<gene>
    <name evidence="1" type="ORF">GMD42_05320</name>
</gene>
<evidence type="ECO:0000313" key="2">
    <source>
        <dbReference type="Proteomes" id="UP000462362"/>
    </source>
</evidence>
<sequence length="371" mass="43903">MEKVYFFDLKEKDCLFIYEKFLSTLFNRIRQIQRKASDDYLTSEFFSSSPEEIVRRYWDSAKDLYNANPLHYDPQNEELASAYLICRFVNSGINTRYSKYYKKFLNANWDAYRKYMEKTDFSEQEQRGWGKHIVHSFNTLNHQKILERYSSCTSEEEKVRMMLADLKENYLRNEPNGNIKKNFDYGPQKLLSKICKTILSACIFIEDQGGALAYLRKIEDTINDNKLSDLEKTNKLSKELGRNISGYKKALPRDFFKDMGYEIFAKPDEHTIETLGNLFLEVPYPKDGTSENKTCDIDEVVSSIFIKMAEILSLSGLKTTAFKLDKIVWLLKSGHYYLHYRGNGKDFRWSENEFKEFCEDLLRSLRHSEYR</sequence>
<dbReference type="RefSeq" id="WP_149879573.1">
    <property type="nucleotide sequence ID" value="NZ_DBFMZO010000179.1"/>
</dbReference>
<proteinExistence type="predicted"/>
<evidence type="ECO:0000313" key="1">
    <source>
        <dbReference type="EMBL" id="MTU43048.1"/>
    </source>
</evidence>
<name>A0A6I3S1S9_9BURK</name>
<comment type="caution">
    <text evidence="1">The sequence shown here is derived from an EMBL/GenBank/DDBJ whole genome shotgun (WGS) entry which is preliminary data.</text>
</comment>
<dbReference type="Proteomes" id="UP000462362">
    <property type="component" value="Unassembled WGS sequence"/>
</dbReference>
<reference evidence="1 2" key="1">
    <citation type="journal article" date="2019" name="Nat. Med.">
        <title>A library of human gut bacterial isolates paired with longitudinal multiomics data enables mechanistic microbiome research.</title>
        <authorList>
            <person name="Poyet M."/>
            <person name="Groussin M."/>
            <person name="Gibbons S.M."/>
            <person name="Avila-Pacheco J."/>
            <person name="Jiang X."/>
            <person name="Kearney S.M."/>
            <person name="Perrotta A.R."/>
            <person name="Berdy B."/>
            <person name="Zhao S."/>
            <person name="Lieberman T.D."/>
            <person name="Swanson P.K."/>
            <person name="Smith M."/>
            <person name="Roesemann S."/>
            <person name="Alexander J.E."/>
            <person name="Rich S.A."/>
            <person name="Livny J."/>
            <person name="Vlamakis H."/>
            <person name="Clish C."/>
            <person name="Bullock K."/>
            <person name="Deik A."/>
            <person name="Scott J."/>
            <person name="Pierce K.A."/>
            <person name="Xavier R.J."/>
            <person name="Alm E.J."/>
        </authorList>
    </citation>
    <scope>NUCLEOTIDE SEQUENCE [LARGE SCALE GENOMIC DNA]</scope>
    <source>
        <strain evidence="1 2">BIOML-A2</strain>
    </source>
</reference>
<protein>
    <submittedName>
        <fullName evidence="1">Uncharacterized protein</fullName>
    </submittedName>
</protein>
<dbReference type="EMBL" id="WNCL01000012">
    <property type="protein sequence ID" value="MTU43048.1"/>
    <property type="molecule type" value="Genomic_DNA"/>
</dbReference>
<organism evidence="1 2">
    <name type="scientific">Parasutterella excrementihominis</name>
    <dbReference type="NCBI Taxonomy" id="487175"/>
    <lineage>
        <taxon>Bacteria</taxon>
        <taxon>Pseudomonadati</taxon>
        <taxon>Pseudomonadota</taxon>
        <taxon>Betaproteobacteria</taxon>
        <taxon>Burkholderiales</taxon>
        <taxon>Sutterellaceae</taxon>
        <taxon>Parasutterella</taxon>
    </lineage>
</organism>